<dbReference type="InterPro" id="IPR001314">
    <property type="entry name" value="Peptidase_S1A"/>
</dbReference>
<dbReference type="PRINTS" id="PR00722">
    <property type="entry name" value="CHYMOTRYPSIN"/>
</dbReference>
<comment type="similarity">
    <text evidence="8 10">Belongs to the peptidase S1 family. CLIP subfamily.</text>
</comment>
<keyword evidence="2 10" id="KW-0964">Secreted</keyword>
<dbReference type="AlphaFoldDB" id="A0A9P0G0I8"/>
<protein>
    <recommendedName>
        <fullName evidence="10">CLIP domain-containing serine protease</fullName>
        <ecNumber evidence="9">3.4.21.-</ecNumber>
    </recommendedName>
</protein>
<evidence type="ECO:0000256" key="2">
    <source>
        <dbReference type="ARBA" id="ARBA00022525"/>
    </source>
</evidence>
<keyword evidence="6 9" id="KW-0720">Serine protease</keyword>
<dbReference type="SMART" id="SM00020">
    <property type="entry name" value="Tryp_SPc"/>
    <property type="match status" value="1"/>
</dbReference>
<dbReference type="PROSITE" id="PS00135">
    <property type="entry name" value="TRYPSIN_SER"/>
    <property type="match status" value="1"/>
</dbReference>
<evidence type="ECO:0000256" key="10">
    <source>
        <dbReference type="RuleBase" id="RU366078"/>
    </source>
</evidence>
<dbReference type="InterPro" id="IPR009003">
    <property type="entry name" value="Peptidase_S1_PA"/>
</dbReference>
<evidence type="ECO:0000259" key="12">
    <source>
        <dbReference type="PROSITE" id="PS51888"/>
    </source>
</evidence>
<dbReference type="EC" id="3.4.21.-" evidence="9"/>
<dbReference type="InterPro" id="IPR043504">
    <property type="entry name" value="Peptidase_S1_PA_chymotrypsin"/>
</dbReference>
<dbReference type="SMART" id="SM00680">
    <property type="entry name" value="CLIP"/>
    <property type="match status" value="1"/>
</dbReference>
<keyword evidence="7" id="KW-1015">Disulfide bond</keyword>
<evidence type="ECO:0000313" key="14">
    <source>
        <dbReference type="Proteomes" id="UP001153714"/>
    </source>
</evidence>
<dbReference type="Gene3D" id="2.40.10.10">
    <property type="entry name" value="Trypsin-like serine proteases"/>
    <property type="match status" value="2"/>
</dbReference>
<evidence type="ECO:0000256" key="6">
    <source>
        <dbReference type="ARBA" id="ARBA00022825"/>
    </source>
</evidence>
<evidence type="ECO:0000256" key="4">
    <source>
        <dbReference type="ARBA" id="ARBA00022729"/>
    </source>
</evidence>
<accession>A0A9P0G0I8</accession>
<feature type="signal peptide" evidence="10">
    <location>
        <begin position="1"/>
        <end position="23"/>
    </location>
</feature>
<dbReference type="EMBL" id="OU893336">
    <property type="protein sequence ID" value="CAH0760477.1"/>
    <property type="molecule type" value="Genomic_DNA"/>
</dbReference>
<sequence length="385" mass="42278">MAVYDKIIILLVTLCLCVNFMKGQKIENDVESCQTVDNEVGSCITVLQCPLYMQMLQFARNNATAGQMLKRAHCGFEGTVPKVCCPRQATATTTSPKPSSNDRRESGDFVEALLEPPVCGMSNGSFGKVVGGDNATLGDFPWMALLGYRFRRGPTTLWMCGGSLVTRKHVITAAHCIFAHEEDLFLVRLGELNMERDDDGANPIDVPIKTKIQHEDYSPNSYDNDIGILVLEKEVTFTDFIKPICIPKNNKERSQTFENHTPIVAGWGLIAFEGPAAVHLQAVQVPVVSNEICAEAYTQYKVRIGEGTLCAGYKSGGRDACKGDSGGPLMQPILTENFKTAFYQIGVVGYGRRCGEPGYPGIYTRVTHFIPWIQEKLLGSVESLS</sequence>
<evidence type="ECO:0000256" key="9">
    <source>
        <dbReference type="RuleBase" id="RU363034"/>
    </source>
</evidence>
<dbReference type="Proteomes" id="UP001153714">
    <property type="component" value="Chromosome 5"/>
</dbReference>
<dbReference type="PROSITE" id="PS50240">
    <property type="entry name" value="TRYPSIN_DOM"/>
    <property type="match status" value="1"/>
</dbReference>
<keyword evidence="5 9" id="KW-0378">Hydrolase</keyword>
<dbReference type="InterPro" id="IPR033116">
    <property type="entry name" value="TRYPSIN_SER"/>
</dbReference>
<proteinExistence type="inferred from homology"/>
<evidence type="ECO:0000256" key="5">
    <source>
        <dbReference type="ARBA" id="ARBA00022801"/>
    </source>
</evidence>
<organism evidence="13 14">
    <name type="scientific">Diatraea saccharalis</name>
    <name type="common">sugarcane borer</name>
    <dbReference type="NCBI Taxonomy" id="40085"/>
    <lineage>
        <taxon>Eukaryota</taxon>
        <taxon>Metazoa</taxon>
        <taxon>Ecdysozoa</taxon>
        <taxon>Arthropoda</taxon>
        <taxon>Hexapoda</taxon>
        <taxon>Insecta</taxon>
        <taxon>Pterygota</taxon>
        <taxon>Neoptera</taxon>
        <taxon>Endopterygota</taxon>
        <taxon>Lepidoptera</taxon>
        <taxon>Glossata</taxon>
        <taxon>Ditrysia</taxon>
        <taxon>Pyraloidea</taxon>
        <taxon>Crambidae</taxon>
        <taxon>Crambinae</taxon>
        <taxon>Diatraea</taxon>
    </lineage>
</organism>
<dbReference type="Pfam" id="PF12032">
    <property type="entry name" value="CLIP"/>
    <property type="match status" value="1"/>
</dbReference>
<evidence type="ECO:0000256" key="8">
    <source>
        <dbReference type="ARBA" id="ARBA00024195"/>
    </source>
</evidence>
<dbReference type="InterPro" id="IPR018114">
    <property type="entry name" value="TRYPSIN_HIS"/>
</dbReference>
<dbReference type="OrthoDB" id="425190at2759"/>
<dbReference type="SUPFAM" id="SSF50494">
    <property type="entry name" value="Trypsin-like serine proteases"/>
    <property type="match status" value="1"/>
</dbReference>
<name>A0A9P0G0I8_9NEOP</name>
<reference evidence="13" key="1">
    <citation type="submission" date="2021-12" db="EMBL/GenBank/DDBJ databases">
        <authorList>
            <person name="King R."/>
        </authorList>
    </citation>
    <scope>NUCLEOTIDE SEQUENCE</scope>
</reference>
<keyword evidence="14" id="KW-1185">Reference proteome</keyword>
<dbReference type="GO" id="GO:0006508">
    <property type="term" value="P:proteolysis"/>
    <property type="evidence" value="ECO:0007669"/>
    <property type="project" value="UniProtKB-KW"/>
</dbReference>
<gene>
    <name evidence="13" type="ORF">DIATSA_LOCUS10659</name>
</gene>
<keyword evidence="3 9" id="KW-0645">Protease</keyword>
<dbReference type="CDD" id="cd00190">
    <property type="entry name" value="Tryp_SPc"/>
    <property type="match status" value="1"/>
</dbReference>
<dbReference type="InterPro" id="IPR001254">
    <property type="entry name" value="Trypsin_dom"/>
</dbReference>
<dbReference type="InterPro" id="IPR022700">
    <property type="entry name" value="CLIP"/>
</dbReference>
<dbReference type="PROSITE" id="PS00134">
    <property type="entry name" value="TRYPSIN_HIS"/>
    <property type="match status" value="1"/>
</dbReference>
<evidence type="ECO:0000259" key="11">
    <source>
        <dbReference type="PROSITE" id="PS50240"/>
    </source>
</evidence>
<feature type="domain" description="Peptidase S1" evidence="11">
    <location>
        <begin position="129"/>
        <end position="378"/>
    </location>
</feature>
<evidence type="ECO:0000256" key="7">
    <source>
        <dbReference type="ARBA" id="ARBA00023157"/>
    </source>
</evidence>
<reference evidence="13" key="2">
    <citation type="submission" date="2022-10" db="EMBL/GenBank/DDBJ databases">
        <authorList>
            <consortium name="ENA_rothamsted_submissions"/>
            <consortium name="culmorum"/>
            <person name="King R."/>
        </authorList>
    </citation>
    <scope>NUCLEOTIDE SEQUENCE</scope>
</reference>
<dbReference type="Gene3D" id="3.30.1640.30">
    <property type="match status" value="1"/>
</dbReference>
<keyword evidence="4 10" id="KW-0732">Signal</keyword>
<dbReference type="PANTHER" id="PTHR24252:SF7">
    <property type="entry name" value="HYALIN"/>
    <property type="match status" value="1"/>
</dbReference>
<dbReference type="InterPro" id="IPR038565">
    <property type="entry name" value="CLIP_sf"/>
</dbReference>
<comment type="domain">
    <text evidence="10">The clip domain consists of 35-55 residues which are 'knitted' together usually by 3 conserved disulfide bonds forming a clip-like compact structure.</text>
</comment>
<feature type="chain" id="PRO_5040545894" description="CLIP domain-containing serine protease" evidence="10">
    <location>
        <begin position="24"/>
        <end position="385"/>
    </location>
</feature>
<evidence type="ECO:0000313" key="13">
    <source>
        <dbReference type="EMBL" id="CAH0760477.1"/>
    </source>
</evidence>
<dbReference type="GO" id="GO:0004252">
    <property type="term" value="F:serine-type endopeptidase activity"/>
    <property type="evidence" value="ECO:0007669"/>
    <property type="project" value="UniProtKB-UniRule"/>
</dbReference>
<dbReference type="Pfam" id="PF00089">
    <property type="entry name" value="Trypsin"/>
    <property type="match status" value="1"/>
</dbReference>
<comment type="subcellular location">
    <subcellularLocation>
        <location evidence="1 10">Secreted</location>
    </subcellularLocation>
</comment>
<dbReference type="PANTHER" id="PTHR24252">
    <property type="entry name" value="ACROSIN-RELATED"/>
    <property type="match status" value="1"/>
</dbReference>
<dbReference type="FunFam" id="2.40.10.10:FF:000015">
    <property type="entry name" value="Atrial natriuretic peptide-converting enzyme"/>
    <property type="match status" value="1"/>
</dbReference>
<feature type="domain" description="Clip" evidence="12">
    <location>
        <begin position="32"/>
        <end position="85"/>
    </location>
</feature>
<evidence type="ECO:0000256" key="1">
    <source>
        <dbReference type="ARBA" id="ARBA00004613"/>
    </source>
</evidence>
<dbReference type="GO" id="GO:0005576">
    <property type="term" value="C:extracellular region"/>
    <property type="evidence" value="ECO:0007669"/>
    <property type="project" value="UniProtKB-SubCell"/>
</dbReference>
<evidence type="ECO:0000256" key="3">
    <source>
        <dbReference type="ARBA" id="ARBA00022670"/>
    </source>
</evidence>
<dbReference type="PROSITE" id="PS51888">
    <property type="entry name" value="CLIP"/>
    <property type="match status" value="1"/>
</dbReference>